<reference evidence="1" key="1">
    <citation type="journal article" date="2014" name="Front. Microbiol.">
        <title>High frequency of phylogenetically diverse reductive dehalogenase-homologous genes in deep subseafloor sedimentary metagenomes.</title>
        <authorList>
            <person name="Kawai M."/>
            <person name="Futagami T."/>
            <person name="Toyoda A."/>
            <person name="Takaki Y."/>
            <person name="Nishi S."/>
            <person name="Hori S."/>
            <person name="Arai W."/>
            <person name="Tsubouchi T."/>
            <person name="Morono Y."/>
            <person name="Uchiyama I."/>
            <person name="Ito T."/>
            <person name="Fujiyama A."/>
            <person name="Inagaki F."/>
            <person name="Takami H."/>
        </authorList>
    </citation>
    <scope>NUCLEOTIDE SEQUENCE</scope>
    <source>
        <strain evidence="1">Expedition CK06-06</strain>
    </source>
</reference>
<name>X0VYJ7_9ZZZZ</name>
<feature type="non-terminal residue" evidence="1">
    <location>
        <position position="263"/>
    </location>
</feature>
<evidence type="ECO:0000313" key="1">
    <source>
        <dbReference type="EMBL" id="GAG05541.1"/>
    </source>
</evidence>
<proteinExistence type="predicted"/>
<dbReference type="AlphaFoldDB" id="X0VYJ7"/>
<sequence>ANTKPVWTTATGSGAPVRATSPTFVTPDLGTPASGVLTSTTGLPLTTGVTGTLAVANGGTGATTAVNAFTALKQDATESTTGVVELATNAEAAAFTDKTRAVTPESLGYALAGVLAYGVDWDEDESSPTLTRTGALAVMAAAASPGDACLPIQAAMRRCILSDAGVVQYYLCATDSTDKEDCSTGSNLDGTDGQVMVEIPKFAYKYSYVAATNVHSWSISSVLFPGYEWHPAFYKDGAWVDHRYIGAYEGIGYDNSTTAYFDG</sequence>
<organism evidence="1">
    <name type="scientific">marine sediment metagenome</name>
    <dbReference type="NCBI Taxonomy" id="412755"/>
    <lineage>
        <taxon>unclassified sequences</taxon>
        <taxon>metagenomes</taxon>
        <taxon>ecological metagenomes</taxon>
    </lineage>
</organism>
<feature type="non-terminal residue" evidence="1">
    <location>
        <position position="1"/>
    </location>
</feature>
<comment type="caution">
    <text evidence="1">The sequence shown here is derived from an EMBL/GenBank/DDBJ whole genome shotgun (WGS) entry which is preliminary data.</text>
</comment>
<accession>X0VYJ7</accession>
<dbReference type="EMBL" id="BARS01029524">
    <property type="protein sequence ID" value="GAG05541.1"/>
    <property type="molecule type" value="Genomic_DNA"/>
</dbReference>
<protein>
    <submittedName>
        <fullName evidence="1">Uncharacterized protein</fullName>
    </submittedName>
</protein>
<gene>
    <name evidence="1" type="ORF">S01H1_46144</name>
</gene>